<keyword evidence="6" id="KW-0560">Oxidoreductase</keyword>
<feature type="compositionally biased region" description="Polar residues" evidence="10">
    <location>
        <begin position="533"/>
        <end position="542"/>
    </location>
</feature>
<gene>
    <name evidence="14" type="ORF">Z517_01977</name>
</gene>
<feature type="domain" description="FAD-binding FR-type" evidence="13">
    <location>
        <begin position="444"/>
        <end position="610"/>
    </location>
</feature>
<dbReference type="InterPro" id="IPR013121">
    <property type="entry name" value="Fe_red_NAD-bd_6"/>
</dbReference>
<feature type="region of interest" description="Disordered" evidence="10">
    <location>
        <begin position="527"/>
        <end position="563"/>
    </location>
</feature>
<dbReference type="Pfam" id="PF01794">
    <property type="entry name" value="Ferric_reduct"/>
    <property type="match status" value="1"/>
</dbReference>
<dbReference type="GO" id="GO:0006879">
    <property type="term" value="P:intracellular iron ion homeostasis"/>
    <property type="evidence" value="ECO:0007669"/>
    <property type="project" value="TreeGrafter"/>
</dbReference>
<evidence type="ECO:0000256" key="3">
    <source>
        <dbReference type="ARBA" id="ARBA00022448"/>
    </source>
</evidence>
<evidence type="ECO:0000313" key="15">
    <source>
        <dbReference type="Proteomes" id="UP000053029"/>
    </source>
</evidence>
<dbReference type="InterPro" id="IPR017927">
    <property type="entry name" value="FAD-bd_FR_type"/>
</dbReference>
<reference evidence="14 15" key="1">
    <citation type="submission" date="2015-01" db="EMBL/GenBank/DDBJ databases">
        <title>The Genome Sequence of Fonsecaea pedrosoi CBS 271.37.</title>
        <authorList>
            <consortium name="The Broad Institute Genomics Platform"/>
            <person name="Cuomo C."/>
            <person name="de Hoog S."/>
            <person name="Gorbushina A."/>
            <person name="Stielow B."/>
            <person name="Teixiera M."/>
            <person name="Abouelleil A."/>
            <person name="Chapman S.B."/>
            <person name="Priest M."/>
            <person name="Young S.K."/>
            <person name="Wortman J."/>
            <person name="Nusbaum C."/>
            <person name="Birren B."/>
        </authorList>
    </citation>
    <scope>NUCLEOTIDE SEQUENCE [LARGE SCALE GENOMIC DNA]</scope>
    <source>
        <strain evidence="14 15">CBS 271.37</strain>
    </source>
</reference>
<dbReference type="AlphaFoldDB" id="A0A0D2HE15"/>
<dbReference type="GO" id="GO:0006826">
    <property type="term" value="P:iron ion transport"/>
    <property type="evidence" value="ECO:0007669"/>
    <property type="project" value="TreeGrafter"/>
</dbReference>
<evidence type="ECO:0000256" key="7">
    <source>
        <dbReference type="ARBA" id="ARBA00023065"/>
    </source>
</evidence>
<dbReference type="PROSITE" id="PS51384">
    <property type="entry name" value="FAD_FR"/>
    <property type="match status" value="1"/>
</dbReference>
<keyword evidence="7" id="KW-0406">Ion transport</keyword>
<dbReference type="PANTHER" id="PTHR32361">
    <property type="entry name" value="FERRIC/CUPRIC REDUCTASE TRANSMEMBRANE COMPONENT"/>
    <property type="match status" value="1"/>
</dbReference>
<keyword evidence="8 11" id="KW-0472">Membrane</keyword>
<keyword evidence="4 11" id="KW-0812">Transmembrane</keyword>
<feature type="transmembrane region" description="Helical" evidence="11">
    <location>
        <begin position="388"/>
        <end position="406"/>
    </location>
</feature>
<comment type="similarity">
    <text evidence="2">Belongs to the ferric reductase (FRE) family.</text>
</comment>
<feature type="transmembrane region" description="Helical" evidence="11">
    <location>
        <begin position="359"/>
        <end position="381"/>
    </location>
</feature>
<dbReference type="Proteomes" id="UP000053029">
    <property type="component" value="Unassembled WGS sequence"/>
</dbReference>
<feature type="chain" id="PRO_5002243202" description="FAD-binding FR-type domain-containing protein" evidence="12">
    <location>
        <begin position="17"/>
        <end position="797"/>
    </location>
</feature>
<name>A0A0D2HE15_9EURO</name>
<dbReference type="GO" id="GO:0000293">
    <property type="term" value="F:ferric-chelate reductase activity"/>
    <property type="evidence" value="ECO:0007669"/>
    <property type="project" value="TreeGrafter"/>
</dbReference>
<keyword evidence="15" id="KW-1185">Reference proteome</keyword>
<feature type="transmembrane region" description="Helical" evidence="11">
    <location>
        <begin position="289"/>
        <end position="314"/>
    </location>
</feature>
<organism evidence="14 15">
    <name type="scientific">Fonsecaea pedrosoi CBS 271.37</name>
    <dbReference type="NCBI Taxonomy" id="1442368"/>
    <lineage>
        <taxon>Eukaryota</taxon>
        <taxon>Fungi</taxon>
        <taxon>Dikarya</taxon>
        <taxon>Ascomycota</taxon>
        <taxon>Pezizomycotina</taxon>
        <taxon>Eurotiomycetes</taxon>
        <taxon>Chaetothyriomycetidae</taxon>
        <taxon>Chaetothyriales</taxon>
        <taxon>Herpotrichiellaceae</taxon>
        <taxon>Fonsecaea</taxon>
    </lineage>
</organism>
<feature type="transmembrane region" description="Helical" evidence="11">
    <location>
        <begin position="155"/>
        <end position="177"/>
    </location>
</feature>
<dbReference type="PANTHER" id="PTHR32361:SF9">
    <property type="entry name" value="FERRIC REDUCTASE TRANSMEMBRANE COMPONENT 3-RELATED"/>
    <property type="match status" value="1"/>
</dbReference>
<dbReference type="VEuPathDB" id="FungiDB:Z517_01977"/>
<evidence type="ECO:0000259" key="13">
    <source>
        <dbReference type="PROSITE" id="PS51384"/>
    </source>
</evidence>
<evidence type="ECO:0000256" key="10">
    <source>
        <dbReference type="SAM" id="MobiDB-lite"/>
    </source>
</evidence>
<dbReference type="InterPro" id="IPR051410">
    <property type="entry name" value="Ferric/Cupric_Reductase"/>
</dbReference>
<dbReference type="GO" id="GO:0005886">
    <property type="term" value="C:plasma membrane"/>
    <property type="evidence" value="ECO:0007669"/>
    <property type="project" value="TreeGrafter"/>
</dbReference>
<evidence type="ECO:0000256" key="5">
    <source>
        <dbReference type="ARBA" id="ARBA00022989"/>
    </source>
</evidence>
<evidence type="ECO:0000256" key="9">
    <source>
        <dbReference type="ARBA" id="ARBA00023180"/>
    </source>
</evidence>
<dbReference type="InterPro" id="IPR013130">
    <property type="entry name" value="Fe3_Rdtase_TM_dom"/>
</dbReference>
<keyword evidence="5 11" id="KW-1133">Transmembrane helix</keyword>
<feature type="transmembrane region" description="Helical" evidence="11">
    <location>
        <begin position="247"/>
        <end position="267"/>
    </location>
</feature>
<evidence type="ECO:0000313" key="14">
    <source>
        <dbReference type="EMBL" id="KIW82734.1"/>
    </source>
</evidence>
<evidence type="ECO:0000256" key="6">
    <source>
        <dbReference type="ARBA" id="ARBA00023002"/>
    </source>
</evidence>
<dbReference type="SFLD" id="SFLDG01168">
    <property type="entry name" value="Ferric_reductase_subgroup_(FRE"/>
    <property type="match status" value="1"/>
</dbReference>
<dbReference type="RefSeq" id="XP_013286542.1">
    <property type="nucleotide sequence ID" value="XM_013431088.1"/>
</dbReference>
<evidence type="ECO:0000256" key="1">
    <source>
        <dbReference type="ARBA" id="ARBA00004141"/>
    </source>
</evidence>
<dbReference type="SUPFAM" id="SSF52343">
    <property type="entry name" value="Ferredoxin reductase-like, C-terminal NADP-linked domain"/>
    <property type="match status" value="1"/>
</dbReference>
<feature type="signal peptide" evidence="12">
    <location>
        <begin position="1"/>
        <end position="16"/>
    </location>
</feature>
<dbReference type="STRING" id="1442368.A0A0D2HE15"/>
<evidence type="ECO:0000256" key="2">
    <source>
        <dbReference type="ARBA" id="ARBA00006278"/>
    </source>
</evidence>
<evidence type="ECO:0000256" key="4">
    <source>
        <dbReference type="ARBA" id="ARBA00022692"/>
    </source>
</evidence>
<sequence length="797" mass="90437">MKLLTTFLALVGIAFGTVDKWTGCFQGVETAVDYLTFNLTNPTDYYGNLCTNKVYTISMYAAAKLYCSIREIQAGYDYFNQECQEYGEGLTLVPYSDIEPLLTDEYMKSLTVADYNDYEKGTVFNGPVLITRSYWKTARDTWVDFDIETAEYPHAYGWAMYGFWGGILLIGIINRLITSFFQSRRLKAMDDVEEGQNSSVKRRDELPGFIKFVYDWIRANLIIPAAFGSHHSRPVLWMTIPTRMETIIIVTFYVMNFILCCVGYKIFNPNLYYSNGQQGWRYIADRTGIISYACLPWLWMFAGRNNIFLWLTGWSFATFNIFHRHIARWATLCAIVHSINWSVLEGEFGYFAESWTEQYWYMGGMATITMSLLVFFSFMWFRVKSYEVFLLIHISLSVVTLVGLYYHTIIFDGEYNPYLWPPIAIWSFDRAARLFRWVYCNLHMKSSHSLMTTKASITYSQRGDFIRLELIPGSTLLQPGPGQHYFLYQPIKWKGWENHPFTLAGYERIDDTEEAQTVAGMEQLNSAAEKEIPSNTEGSSSRHSSDIGQPLPHGQRTVSNASGGKQKLTFLIRPFSSWTRRLREECLKSPTGIITPHIFLEGPYGEKSPLHTFEHVVFIVGGTGISGALPYMQDHAKRVALDARQQSGAAEGKVSSLTRNITFVWSTKQTSMIKDIVAQDLQPYIGRDDVHLHLHATSCGNGRLTSVDAANSGNEDLEIILPTNASTTNIDIAYGRPNIQGTILGVIDKMNDTDTVGRRIAILTCGPAGMADEARAAVHMALKQGKRGVEYIEETFG</sequence>
<evidence type="ECO:0000256" key="11">
    <source>
        <dbReference type="SAM" id="Phobius"/>
    </source>
</evidence>
<dbReference type="Gene3D" id="3.40.50.80">
    <property type="entry name" value="Nucleotide-binding domain of ferredoxin-NADP reductase (FNR) module"/>
    <property type="match status" value="1"/>
</dbReference>
<dbReference type="OrthoDB" id="167398at2759"/>
<dbReference type="HOGENOM" id="CLU_010365_1_0_1"/>
<accession>A0A0D2HE15</accession>
<dbReference type="InterPro" id="IPR039261">
    <property type="entry name" value="FNR_nucleotide-bd"/>
</dbReference>
<dbReference type="GeneID" id="25301467"/>
<evidence type="ECO:0000256" key="12">
    <source>
        <dbReference type="SAM" id="SignalP"/>
    </source>
</evidence>
<comment type="subcellular location">
    <subcellularLocation>
        <location evidence="1">Membrane</location>
        <topology evidence="1">Multi-pass membrane protein</topology>
    </subcellularLocation>
</comment>
<dbReference type="EMBL" id="KN846970">
    <property type="protein sequence ID" value="KIW82734.1"/>
    <property type="molecule type" value="Genomic_DNA"/>
</dbReference>
<keyword evidence="9" id="KW-0325">Glycoprotein</keyword>
<protein>
    <recommendedName>
        <fullName evidence="13">FAD-binding FR-type domain-containing protein</fullName>
    </recommendedName>
</protein>
<keyword evidence="12" id="KW-0732">Signal</keyword>
<dbReference type="SFLD" id="SFLDS00052">
    <property type="entry name" value="Ferric_Reductase_Domain"/>
    <property type="match status" value="1"/>
</dbReference>
<dbReference type="Pfam" id="PF08030">
    <property type="entry name" value="NAD_binding_6"/>
    <property type="match status" value="1"/>
</dbReference>
<dbReference type="GO" id="GO:0015677">
    <property type="term" value="P:copper ion import"/>
    <property type="evidence" value="ECO:0007669"/>
    <property type="project" value="TreeGrafter"/>
</dbReference>
<dbReference type="CDD" id="cd06186">
    <property type="entry name" value="NOX_Duox_like_FAD_NADP"/>
    <property type="match status" value="1"/>
</dbReference>
<keyword evidence="3" id="KW-0813">Transport</keyword>
<proteinExistence type="inferred from homology"/>
<evidence type="ECO:0000256" key="8">
    <source>
        <dbReference type="ARBA" id="ARBA00023136"/>
    </source>
</evidence>